<dbReference type="EMBL" id="MGDD01000111">
    <property type="protein sequence ID" value="OGL46818.1"/>
    <property type="molecule type" value="Genomic_DNA"/>
</dbReference>
<gene>
    <name evidence="2" type="ORF">A2161_09980</name>
</gene>
<dbReference type="Proteomes" id="UP000179266">
    <property type="component" value="Unassembled WGS sequence"/>
</dbReference>
<evidence type="ECO:0000313" key="3">
    <source>
        <dbReference type="Proteomes" id="UP000179266"/>
    </source>
</evidence>
<keyword evidence="1" id="KW-0472">Membrane</keyword>
<protein>
    <submittedName>
        <fullName evidence="2">Uncharacterized protein</fullName>
    </submittedName>
</protein>
<accession>A0A1F7S0J3</accession>
<dbReference type="AlphaFoldDB" id="A0A1F7S0J3"/>
<evidence type="ECO:0000313" key="2">
    <source>
        <dbReference type="EMBL" id="OGL46818.1"/>
    </source>
</evidence>
<comment type="caution">
    <text evidence="2">The sequence shown here is derived from an EMBL/GenBank/DDBJ whole genome shotgun (WGS) entry which is preliminary data.</text>
</comment>
<organism evidence="2 3">
    <name type="scientific">Candidatus Schekmanbacteria bacterium RBG_13_48_7</name>
    <dbReference type="NCBI Taxonomy" id="1817878"/>
    <lineage>
        <taxon>Bacteria</taxon>
        <taxon>Candidatus Schekmaniibacteriota</taxon>
    </lineage>
</organism>
<reference evidence="2 3" key="1">
    <citation type="journal article" date="2016" name="Nat. Commun.">
        <title>Thousands of microbial genomes shed light on interconnected biogeochemical processes in an aquifer system.</title>
        <authorList>
            <person name="Anantharaman K."/>
            <person name="Brown C.T."/>
            <person name="Hug L.A."/>
            <person name="Sharon I."/>
            <person name="Castelle C.J."/>
            <person name="Probst A.J."/>
            <person name="Thomas B.C."/>
            <person name="Singh A."/>
            <person name="Wilkins M.J."/>
            <person name="Karaoz U."/>
            <person name="Brodie E.L."/>
            <person name="Williams K.H."/>
            <person name="Hubbard S.S."/>
            <person name="Banfield J.F."/>
        </authorList>
    </citation>
    <scope>NUCLEOTIDE SEQUENCE [LARGE SCALE GENOMIC DNA]</scope>
</reference>
<feature type="transmembrane region" description="Helical" evidence="1">
    <location>
        <begin position="218"/>
        <end position="235"/>
    </location>
</feature>
<sequence length="242" mass="26161">MPLCDTRYPTSFTDAGGGASEETQAYNCDLLVASIPAGNEELQIHGFDSSYIGVIFNVRITVIFRTTAAPIKDTYRFEASLDGTFTPPIVIVPETLFDEPSLQIASVTLGPLSYAEIGTLVLREKGHKGTGKVDPYSVEWDCAFIEIFGDCGAPTYTPSATVTPVSSIPTPTVTLTSPPSSTPTITPIVTFTDTPEFTPTFTPTTSGFLVPITNSNSFVILLVIFSQILVAIFFIRKREIRD</sequence>
<name>A0A1F7S0J3_9BACT</name>
<proteinExistence type="predicted"/>
<evidence type="ECO:0000256" key="1">
    <source>
        <dbReference type="SAM" id="Phobius"/>
    </source>
</evidence>
<keyword evidence="1" id="KW-1133">Transmembrane helix</keyword>
<keyword evidence="1" id="KW-0812">Transmembrane</keyword>